<protein>
    <submittedName>
        <fullName evidence="1">Uncharacterized protein</fullName>
    </submittedName>
</protein>
<gene>
    <name evidence="1" type="ORF">STRATTON_94</name>
</gene>
<name>A0A1B2IGY4_9CAUD</name>
<accession>A0A1B2IGY4</accession>
<proteinExistence type="predicted"/>
<sequence length="277" mass="30799">MKRIELASLAYIRTVTGGKLLEFNAGVHNFMPDVFVSDLKFDILYNFIEMRLSVLKGDFGKYSRLEGVDTSKLKVLALGDGLTFEIVKDYNDSDEEIIGVLSNFLSLTGLYQQSHTIIERVAHSRVNGTILRLVPLQHDKTLTPADIPAYMSGTLSNDDLEVEHALQSMSLYFHSKGVRHYVLMFGNTNSVCIAGEYAGPKNEYEAQNGTWEVFRKIDESQPSREMLNVADTLMGLSKIATLPDAGYALKLENGLGDVSLGRLTKDDLRKIALALVK</sequence>
<dbReference type="EMBL" id="KX397373">
    <property type="protein sequence ID" value="ANZ50519.1"/>
    <property type="molecule type" value="Genomic_DNA"/>
</dbReference>
<evidence type="ECO:0000313" key="1">
    <source>
        <dbReference type="EMBL" id="ANZ50519.1"/>
    </source>
</evidence>
<reference evidence="2" key="1">
    <citation type="submission" date="2016-06" db="EMBL/GenBank/DDBJ databases">
        <authorList>
            <person name="Berg J.A."/>
            <person name="Stratton M.L."/>
            <person name="Esplin I.D."/>
            <person name="Jensen G.L."/>
            <person name="Merrill B.D."/>
            <person name="Breakwell D.P."/>
            <person name="Hope S."/>
            <person name="Grose J.H."/>
        </authorList>
    </citation>
    <scope>NUCLEOTIDE SEQUENCE [LARGE SCALE GENOMIC DNA]</scope>
</reference>
<dbReference type="Proteomes" id="UP000221949">
    <property type="component" value="Segment"/>
</dbReference>
<evidence type="ECO:0000313" key="2">
    <source>
        <dbReference type="Proteomes" id="UP000221949"/>
    </source>
</evidence>
<organism evidence="1 2">
    <name type="scientific">Erwinia phage vB_EamM_Stratton</name>
    <dbReference type="NCBI Taxonomy" id="1883378"/>
    <lineage>
        <taxon>Viruses</taxon>
        <taxon>Duplodnaviria</taxon>
        <taxon>Heunggongvirae</taxon>
        <taxon>Uroviricota</taxon>
        <taxon>Caudoviricetes</taxon>
        <taxon>Chimalliviridae</taxon>
        <taxon>Erskinevirus</taxon>
        <taxon>Erskinevirus EaH2</taxon>
    </lineage>
</organism>